<accession>A0A4P6XHF5</accession>
<keyword evidence="6" id="KW-0963">Cytoplasm</keyword>
<evidence type="ECO:0000256" key="6">
    <source>
        <dbReference type="ARBA" id="ARBA00022490"/>
    </source>
</evidence>
<dbReference type="CDD" id="cd04301">
    <property type="entry name" value="NAT_SF"/>
    <property type="match status" value="1"/>
</dbReference>
<dbReference type="EC" id="2.3.1.257" evidence="4"/>
<gene>
    <name evidence="13" type="primary">MPUL0A05160</name>
    <name evidence="13" type="ORF">METSCH_A05160</name>
</gene>
<dbReference type="Proteomes" id="UP000292447">
    <property type="component" value="Chromosome I"/>
</dbReference>
<dbReference type="GO" id="GO:0005737">
    <property type="term" value="C:cytoplasm"/>
    <property type="evidence" value="ECO:0007669"/>
    <property type="project" value="UniProtKB-SubCell"/>
</dbReference>
<dbReference type="InterPro" id="IPR016181">
    <property type="entry name" value="Acyl_CoA_acyltransferase"/>
</dbReference>
<keyword evidence="9" id="KW-0012">Acyltransferase</keyword>
<dbReference type="STRING" id="2163413.A0A4P6XHF5"/>
<dbReference type="AlphaFoldDB" id="A0A4P6XHF5"/>
<comment type="similarity">
    <text evidence="3">Belongs to the acetyltransferase family. NAA40 subfamily.</text>
</comment>
<comment type="subcellular location">
    <subcellularLocation>
        <location evidence="2">Cytoplasm</location>
    </subcellularLocation>
    <subcellularLocation>
        <location evidence="1">Nucleus</location>
    </subcellularLocation>
</comment>
<keyword evidence="8" id="KW-0539">Nucleus</keyword>
<comment type="catalytic activity">
    <reaction evidence="11">
        <text>N-terminal L-seryl-[histone H4] + acetyl-CoA = N-terminal N(alpha)-acetyl-L-seryl-[histone H4] + CoA + H(+)</text>
        <dbReference type="Rhea" id="RHEA:50596"/>
        <dbReference type="Rhea" id="RHEA-COMP:12740"/>
        <dbReference type="Rhea" id="RHEA-COMP:12743"/>
        <dbReference type="ChEBI" id="CHEBI:15378"/>
        <dbReference type="ChEBI" id="CHEBI:57287"/>
        <dbReference type="ChEBI" id="CHEBI:57288"/>
        <dbReference type="ChEBI" id="CHEBI:64738"/>
        <dbReference type="ChEBI" id="CHEBI:83690"/>
        <dbReference type="EC" id="2.3.1.257"/>
    </reaction>
</comment>
<dbReference type="GO" id="GO:0010485">
    <property type="term" value="F:histone H4 acetyltransferase activity"/>
    <property type="evidence" value="ECO:0007669"/>
    <property type="project" value="InterPro"/>
</dbReference>
<dbReference type="PANTHER" id="PTHR20531:SF1">
    <property type="entry name" value="N-ALPHA-ACETYLTRANSFERASE 40"/>
    <property type="match status" value="1"/>
</dbReference>
<evidence type="ECO:0000256" key="3">
    <source>
        <dbReference type="ARBA" id="ARBA00008870"/>
    </source>
</evidence>
<protein>
    <recommendedName>
        <fullName evidence="5">N-alpha-acetyltransferase 40</fullName>
        <ecNumber evidence="4">2.3.1.257</ecNumber>
    </recommendedName>
</protein>
<dbReference type="EMBL" id="CP034456">
    <property type="protein sequence ID" value="QBM85885.1"/>
    <property type="molecule type" value="Genomic_DNA"/>
</dbReference>
<name>A0A4P6XHF5_9ASCO</name>
<evidence type="ECO:0000256" key="10">
    <source>
        <dbReference type="ARBA" id="ARBA00047821"/>
    </source>
</evidence>
<dbReference type="GO" id="GO:0005634">
    <property type="term" value="C:nucleus"/>
    <property type="evidence" value="ECO:0007669"/>
    <property type="project" value="UniProtKB-SubCell"/>
</dbReference>
<dbReference type="PANTHER" id="PTHR20531">
    <property type="entry name" value="N-ALPHA-ACETYLTRANSFERASE 40"/>
    <property type="match status" value="1"/>
</dbReference>
<evidence type="ECO:0000256" key="4">
    <source>
        <dbReference type="ARBA" id="ARBA00012950"/>
    </source>
</evidence>
<keyword evidence="7 13" id="KW-0808">Transferase</keyword>
<evidence type="ECO:0000256" key="7">
    <source>
        <dbReference type="ARBA" id="ARBA00022679"/>
    </source>
</evidence>
<proteinExistence type="inferred from homology"/>
<keyword evidence="14" id="KW-1185">Reference proteome</keyword>
<evidence type="ECO:0000256" key="1">
    <source>
        <dbReference type="ARBA" id="ARBA00004123"/>
    </source>
</evidence>
<dbReference type="GO" id="GO:1990189">
    <property type="term" value="F:protein N-terminal-serine acetyltransferase activity"/>
    <property type="evidence" value="ECO:0007669"/>
    <property type="project" value="UniProtKB-EC"/>
</dbReference>
<evidence type="ECO:0000256" key="5">
    <source>
        <dbReference type="ARBA" id="ARBA00015043"/>
    </source>
</evidence>
<reference evidence="14" key="1">
    <citation type="submission" date="2019-03" db="EMBL/GenBank/DDBJ databases">
        <title>Snf2 controls pulcherriminic acid biosynthesis and connects pigmentation and antifungal activity of the yeast Metschnikowia pulcherrima.</title>
        <authorList>
            <person name="Gore-Lloyd D."/>
            <person name="Sumann I."/>
            <person name="Brachmann A.O."/>
            <person name="Schneeberger K."/>
            <person name="Ortiz-Merino R.A."/>
            <person name="Moreno-Beltran M."/>
            <person name="Schlaefli M."/>
            <person name="Kirner P."/>
            <person name="Santos Kron A."/>
            <person name="Wolfe K.H."/>
            <person name="Piel J."/>
            <person name="Ahrens C.H."/>
            <person name="Henk D."/>
            <person name="Freimoser F.M."/>
        </authorList>
    </citation>
    <scope>NUCLEOTIDE SEQUENCE [LARGE SCALE GENOMIC DNA]</scope>
    <source>
        <strain evidence="14">APC 1.2</strain>
    </source>
</reference>
<evidence type="ECO:0000256" key="9">
    <source>
        <dbReference type="ARBA" id="ARBA00023315"/>
    </source>
</evidence>
<dbReference type="InterPro" id="IPR000182">
    <property type="entry name" value="GNAT_dom"/>
</dbReference>
<evidence type="ECO:0000259" key="12">
    <source>
        <dbReference type="PROSITE" id="PS51186"/>
    </source>
</evidence>
<evidence type="ECO:0000256" key="2">
    <source>
        <dbReference type="ARBA" id="ARBA00004496"/>
    </source>
</evidence>
<evidence type="ECO:0000313" key="13">
    <source>
        <dbReference type="EMBL" id="QBM85885.1"/>
    </source>
</evidence>
<dbReference type="SUPFAM" id="SSF55729">
    <property type="entry name" value="Acyl-CoA N-acyltransferases (Nat)"/>
    <property type="match status" value="1"/>
</dbReference>
<sequence length="221" mass="25463">MDGNGEFDENDKHFMIMLSASMASYIPEVFPEKIEISGEIHTRKHLAVSEMEILQIERVLRVVDTGLGLFYARHKGPEWKSEKLDEMAEPGLAYIWYECGNDISCFLSMMMVLEPAGKTLYLYEIHVLPQFQSRHLGSSLMSYFHKYARFISGLGQKARNGVEQHFSCVATGLTVFADNEKAFQWYTKLGYEFALDSPRDKRLRNGKTLKPLFYILSRPLQ</sequence>
<dbReference type="InterPro" id="IPR039949">
    <property type="entry name" value="NAA40"/>
</dbReference>
<evidence type="ECO:0000313" key="14">
    <source>
        <dbReference type="Proteomes" id="UP000292447"/>
    </source>
</evidence>
<evidence type="ECO:0000256" key="11">
    <source>
        <dbReference type="ARBA" id="ARBA00049524"/>
    </source>
</evidence>
<evidence type="ECO:0000256" key="8">
    <source>
        <dbReference type="ARBA" id="ARBA00023242"/>
    </source>
</evidence>
<organism evidence="13 14">
    <name type="scientific">Metschnikowia aff. pulcherrima</name>
    <dbReference type="NCBI Taxonomy" id="2163413"/>
    <lineage>
        <taxon>Eukaryota</taxon>
        <taxon>Fungi</taxon>
        <taxon>Dikarya</taxon>
        <taxon>Ascomycota</taxon>
        <taxon>Saccharomycotina</taxon>
        <taxon>Pichiomycetes</taxon>
        <taxon>Metschnikowiaceae</taxon>
        <taxon>Metschnikowia</taxon>
    </lineage>
</organism>
<dbReference type="Gene3D" id="3.40.630.30">
    <property type="match status" value="1"/>
</dbReference>
<feature type="domain" description="N-acetyltransferase" evidence="12">
    <location>
        <begin position="46"/>
        <end position="221"/>
    </location>
</feature>
<dbReference type="PROSITE" id="PS51186">
    <property type="entry name" value="GNAT"/>
    <property type="match status" value="1"/>
</dbReference>
<comment type="catalytic activity">
    <reaction evidence="10">
        <text>N-terminal L-seryl-[histone H2A] + acetyl-CoA = N-terminal N(alpha)-acetyl-L-seryl-[histone H2A] + CoA + H(+)</text>
        <dbReference type="Rhea" id="RHEA:50600"/>
        <dbReference type="Rhea" id="RHEA-COMP:12742"/>
        <dbReference type="Rhea" id="RHEA-COMP:12744"/>
        <dbReference type="ChEBI" id="CHEBI:15378"/>
        <dbReference type="ChEBI" id="CHEBI:57287"/>
        <dbReference type="ChEBI" id="CHEBI:57288"/>
        <dbReference type="ChEBI" id="CHEBI:64738"/>
        <dbReference type="ChEBI" id="CHEBI:83690"/>
        <dbReference type="EC" id="2.3.1.257"/>
    </reaction>
</comment>
<dbReference type="GO" id="GO:0043998">
    <property type="term" value="F:histone H2A acetyltransferase activity"/>
    <property type="evidence" value="ECO:0007669"/>
    <property type="project" value="InterPro"/>
</dbReference>